<dbReference type="CDD" id="cd19091">
    <property type="entry name" value="AKR_PsAKR"/>
    <property type="match status" value="1"/>
</dbReference>
<proteinExistence type="predicted"/>
<dbReference type="Pfam" id="PF00248">
    <property type="entry name" value="Aldo_ket_red"/>
    <property type="match status" value="1"/>
</dbReference>
<keyword evidence="1" id="KW-0560">Oxidoreductase</keyword>
<dbReference type="InterPro" id="IPR023210">
    <property type="entry name" value="NADP_OxRdtase_dom"/>
</dbReference>
<feature type="domain" description="NADP-dependent oxidoreductase" evidence="2">
    <location>
        <begin position="16"/>
        <end position="315"/>
    </location>
</feature>
<dbReference type="RefSeq" id="WP_090926627.1">
    <property type="nucleotide sequence ID" value="NZ_FOTY01000008.1"/>
</dbReference>
<dbReference type="Proteomes" id="UP000199668">
    <property type="component" value="Unassembled WGS sequence"/>
</dbReference>
<keyword evidence="4" id="KW-1185">Reference proteome</keyword>
<evidence type="ECO:0000259" key="2">
    <source>
        <dbReference type="Pfam" id="PF00248"/>
    </source>
</evidence>
<dbReference type="Gene3D" id="3.20.20.100">
    <property type="entry name" value="NADP-dependent oxidoreductase domain"/>
    <property type="match status" value="1"/>
</dbReference>
<dbReference type="InterPro" id="IPR050523">
    <property type="entry name" value="AKR_Detox_Biosynth"/>
</dbReference>
<dbReference type="GO" id="GO:0016491">
    <property type="term" value="F:oxidoreductase activity"/>
    <property type="evidence" value="ECO:0007669"/>
    <property type="project" value="UniProtKB-KW"/>
</dbReference>
<accession>A0A1I4LN81</accession>
<reference evidence="3 4" key="1">
    <citation type="submission" date="2016-10" db="EMBL/GenBank/DDBJ databases">
        <authorList>
            <person name="de Groot N.N."/>
        </authorList>
    </citation>
    <scope>NUCLEOTIDE SEQUENCE [LARGE SCALE GENOMIC DNA]</scope>
    <source>
        <strain evidence="3 4">CGMCC 1.6134</strain>
    </source>
</reference>
<evidence type="ECO:0000313" key="4">
    <source>
        <dbReference type="Proteomes" id="UP000199668"/>
    </source>
</evidence>
<dbReference type="PANTHER" id="PTHR43364:SF18">
    <property type="entry name" value="OXIDOREDUCTASE"/>
    <property type="match status" value="1"/>
</dbReference>
<evidence type="ECO:0000313" key="3">
    <source>
        <dbReference type="EMBL" id="SFL92419.1"/>
    </source>
</evidence>
<dbReference type="OrthoDB" id="9773828at2"/>
<protein>
    <submittedName>
        <fullName evidence="3">Predicted oxidoreductase</fullName>
    </submittedName>
</protein>
<dbReference type="InterPro" id="IPR020471">
    <property type="entry name" value="AKR"/>
</dbReference>
<dbReference type="GO" id="GO:0005829">
    <property type="term" value="C:cytosol"/>
    <property type="evidence" value="ECO:0007669"/>
    <property type="project" value="UniProtKB-ARBA"/>
</dbReference>
<dbReference type="InterPro" id="IPR036812">
    <property type="entry name" value="NAD(P)_OxRdtase_dom_sf"/>
</dbReference>
<name>A0A1I4LN81_9BACI</name>
<dbReference type="STRING" id="266892.SAMN04488054_10869"/>
<dbReference type="FunFam" id="3.20.20.100:FF:000004">
    <property type="entry name" value="Oxidoreductase, aldo/keto reductase"/>
    <property type="match status" value="1"/>
</dbReference>
<dbReference type="SUPFAM" id="SSF51430">
    <property type="entry name" value="NAD(P)-linked oxidoreductase"/>
    <property type="match status" value="1"/>
</dbReference>
<sequence length="329" mass="36985">MKYNKLGNTGLKVSALSFGTMTFGDDWSIGFEDQKRADEMVDMSIDAGINLFDTADVYSYGVSEEMLGKAVKNRRQDLVIATKVMGAMSDDVNDRGLSRFHIMNSVENSLRRLGTDYIDLYQLHAFDENTPLEETLRTLEDLVNQGKVRYIGMSNHAAWQIAKGLGISDRNGWPRYASAQMHYSLINRDIEHEVVPLAEEEGMGILVWSPLNGGYLTGKYRNDKETDSRFATSDLEDFPPVPDKKVANEIVDNLTEIGSNHGVGPAEVALAWLMERPAVSSVLIGSRKTEQLKSNLKAAEIELTQDEYDRLTEISEPRTPYPQWMLNMM</sequence>
<evidence type="ECO:0000256" key="1">
    <source>
        <dbReference type="ARBA" id="ARBA00023002"/>
    </source>
</evidence>
<dbReference type="PANTHER" id="PTHR43364">
    <property type="entry name" value="NADH-SPECIFIC METHYLGLYOXAL REDUCTASE-RELATED"/>
    <property type="match status" value="1"/>
</dbReference>
<dbReference type="PRINTS" id="PR00069">
    <property type="entry name" value="ALDKETRDTASE"/>
</dbReference>
<organism evidence="3 4">
    <name type="scientific">Salibacterium qingdaonense</name>
    <dbReference type="NCBI Taxonomy" id="266892"/>
    <lineage>
        <taxon>Bacteria</taxon>
        <taxon>Bacillati</taxon>
        <taxon>Bacillota</taxon>
        <taxon>Bacilli</taxon>
        <taxon>Bacillales</taxon>
        <taxon>Bacillaceae</taxon>
    </lineage>
</organism>
<dbReference type="AlphaFoldDB" id="A0A1I4LN81"/>
<dbReference type="EMBL" id="FOTY01000008">
    <property type="protein sequence ID" value="SFL92419.1"/>
    <property type="molecule type" value="Genomic_DNA"/>
</dbReference>
<gene>
    <name evidence="3" type="ORF">SAMN04488054_10869</name>
</gene>